<dbReference type="EMBL" id="JAHGAW010000003">
    <property type="protein sequence ID" value="MBT2186454.1"/>
    <property type="molecule type" value="Genomic_DNA"/>
</dbReference>
<name>A0A9X1DAN3_9SPHN</name>
<dbReference type="SUPFAM" id="SSF49482">
    <property type="entry name" value="Aromatic compound dioxygenase"/>
    <property type="match status" value="1"/>
</dbReference>
<evidence type="ECO:0000313" key="3">
    <source>
        <dbReference type="Proteomes" id="UP001138757"/>
    </source>
</evidence>
<organism evidence="2 3">
    <name type="scientific">Sphingobium nicotianae</name>
    <dbReference type="NCBI Taxonomy" id="2782607"/>
    <lineage>
        <taxon>Bacteria</taxon>
        <taxon>Pseudomonadati</taxon>
        <taxon>Pseudomonadota</taxon>
        <taxon>Alphaproteobacteria</taxon>
        <taxon>Sphingomonadales</taxon>
        <taxon>Sphingomonadaceae</taxon>
        <taxon>Sphingobium</taxon>
    </lineage>
</organism>
<dbReference type="GO" id="GO:0005506">
    <property type="term" value="F:iron ion binding"/>
    <property type="evidence" value="ECO:0007669"/>
    <property type="project" value="InterPro"/>
</dbReference>
<keyword evidence="3" id="KW-1185">Reference proteome</keyword>
<protein>
    <submittedName>
        <fullName evidence="2">Intradiol ring-cleavage dioxygenase</fullName>
    </submittedName>
</protein>
<reference evidence="2" key="1">
    <citation type="submission" date="2021-05" db="EMBL/GenBank/DDBJ databases">
        <title>Genome of Sphingobium sp. strain.</title>
        <authorList>
            <person name="Fan R."/>
        </authorList>
    </citation>
    <scope>NUCLEOTIDE SEQUENCE</scope>
    <source>
        <strain evidence="2">H33</strain>
    </source>
</reference>
<evidence type="ECO:0000313" key="2">
    <source>
        <dbReference type="EMBL" id="MBT2186454.1"/>
    </source>
</evidence>
<keyword evidence="2" id="KW-0560">Oxidoreductase</keyword>
<dbReference type="InterPro" id="IPR015889">
    <property type="entry name" value="Intradiol_dOase_core"/>
</dbReference>
<feature type="compositionally biased region" description="Pro residues" evidence="1">
    <location>
        <begin position="52"/>
        <end position="74"/>
    </location>
</feature>
<dbReference type="Proteomes" id="UP001138757">
    <property type="component" value="Unassembled WGS sequence"/>
</dbReference>
<dbReference type="AlphaFoldDB" id="A0A9X1DAN3"/>
<dbReference type="GO" id="GO:0016702">
    <property type="term" value="F:oxidoreductase activity, acting on single donors with incorporation of molecular oxygen, incorporation of two atoms of oxygen"/>
    <property type="evidence" value="ECO:0007669"/>
    <property type="project" value="InterPro"/>
</dbReference>
<sequence length="298" mass="30494">MDLQEVTDEIVRLRSPMARRHALGWLAGAGTMALLTGCGSDSGGSPTTIPVTPTPTPVPAPSPSPTPLPTPTPSPKTCTQTPSETTAPYPADGTGATSGSVNNVLNQSGIVRNDIRASFVGSSAIAPGVRLTLNITLQNSGSNCAAVTGYAIYVWHADAQGRFSLYTIPAETYLRGVQVTDGTGKVSFTTIIPGVLSGRYPHIHVAIFPTLASATVGANAVFATQLILPVDLCTAVYADTTTYAGAQTRFGAITLASDPVFGDNSTEQNASRTLTATGTVAAGYTADVTLSPNLGVAI</sequence>
<evidence type="ECO:0000256" key="1">
    <source>
        <dbReference type="SAM" id="MobiDB-lite"/>
    </source>
</evidence>
<feature type="region of interest" description="Disordered" evidence="1">
    <location>
        <begin position="38"/>
        <end position="95"/>
    </location>
</feature>
<dbReference type="PANTHER" id="PTHR34315">
    <property type="match status" value="1"/>
</dbReference>
<dbReference type="Gene3D" id="2.60.130.10">
    <property type="entry name" value="Aromatic compound dioxygenase"/>
    <property type="match status" value="1"/>
</dbReference>
<gene>
    <name evidence="2" type="ORF">KK488_05780</name>
</gene>
<accession>A0A9X1DAN3</accession>
<comment type="caution">
    <text evidence="2">The sequence shown here is derived from an EMBL/GenBank/DDBJ whole genome shotgun (WGS) entry which is preliminary data.</text>
</comment>
<dbReference type="PANTHER" id="PTHR34315:SF1">
    <property type="entry name" value="INTRADIOL RING-CLEAVAGE DIOXYGENASES DOMAIN-CONTAINING PROTEIN-RELATED"/>
    <property type="match status" value="1"/>
</dbReference>
<proteinExistence type="predicted"/>
<keyword evidence="2" id="KW-0223">Dioxygenase</keyword>